<dbReference type="Gene3D" id="1.20.1070.10">
    <property type="entry name" value="Rhodopsin 7-helix transmembrane proteins"/>
    <property type="match status" value="1"/>
</dbReference>
<feature type="transmembrane region" description="Helical" evidence="12">
    <location>
        <begin position="278"/>
        <end position="299"/>
    </location>
</feature>
<organism evidence="14 15">
    <name type="scientific">Gopherus evgoodei</name>
    <name type="common">Goodes thornscrub tortoise</name>
    <dbReference type="NCBI Taxonomy" id="1825980"/>
    <lineage>
        <taxon>Eukaryota</taxon>
        <taxon>Metazoa</taxon>
        <taxon>Chordata</taxon>
        <taxon>Craniata</taxon>
        <taxon>Vertebrata</taxon>
        <taxon>Euteleostomi</taxon>
        <taxon>Archelosauria</taxon>
        <taxon>Testudinata</taxon>
        <taxon>Testudines</taxon>
        <taxon>Cryptodira</taxon>
        <taxon>Durocryptodira</taxon>
        <taxon>Testudinoidea</taxon>
        <taxon>Testudinidae</taxon>
        <taxon>Gopherus</taxon>
    </lineage>
</organism>
<proteinExistence type="inferred from homology"/>
<evidence type="ECO:0000256" key="6">
    <source>
        <dbReference type="ARBA" id="ARBA00023040"/>
    </source>
</evidence>
<dbReference type="InterPro" id="IPR000826">
    <property type="entry name" value="Formyl_rcpt-rel"/>
</dbReference>
<feature type="transmembrane region" description="Helical" evidence="12">
    <location>
        <begin position="73"/>
        <end position="98"/>
    </location>
</feature>
<dbReference type="Pfam" id="PF00001">
    <property type="entry name" value="7tm_1"/>
    <property type="match status" value="1"/>
</dbReference>
<dbReference type="GO" id="GO:0005886">
    <property type="term" value="C:plasma membrane"/>
    <property type="evidence" value="ECO:0007669"/>
    <property type="project" value="UniProtKB-SubCell"/>
</dbReference>
<keyword evidence="5 12" id="KW-1133">Transmembrane helix</keyword>
<feature type="domain" description="G-protein coupled receptors family 1 profile" evidence="13">
    <location>
        <begin position="54"/>
        <end position="296"/>
    </location>
</feature>
<dbReference type="PROSITE" id="PS50262">
    <property type="entry name" value="G_PROTEIN_RECEP_F1_2"/>
    <property type="match status" value="1"/>
</dbReference>
<keyword evidence="15" id="KW-1185">Reference proteome</keyword>
<dbReference type="SUPFAM" id="SSF81321">
    <property type="entry name" value="Family A G protein-coupled receptor-like"/>
    <property type="match status" value="1"/>
</dbReference>
<dbReference type="GO" id="GO:0004930">
    <property type="term" value="F:G protein-coupled receptor activity"/>
    <property type="evidence" value="ECO:0007669"/>
    <property type="project" value="UniProtKB-KW"/>
</dbReference>
<feature type="transmembrane region" description="Helical" evidence="12">
    <location>
        <begin position="202"/>
        <end position="228"/>
    </location>
</feature>
<dbReference type="PRINTS" id="PR00237">
    <property type="entry name" value="GPCRRHODOPSN"/>
</dbReference>
<keyword evidence="6" id="KW-0297">G-protein coupled receptor</keyword>
<evidence type="ECO:0000256" key="4">
    <source>
        <dbReference type="ARBA" id="ARBA00022692"/>
    </source>
</evidence>
<name>A0A8C5EZU0_9SAUR</name>
<dbReference type="PANTHER" id="PTHR24225">
    <property type="entry name" value="CHEMOTACTIC RECEPTOR"/>
    <property type="match status" value="1"/>
</dbReference>
<keyword evidence="2" id="KW-1003">Cell membrane</keyword>
<evidence type="ECO:0000256" key="1">
    <source>
        <dbReference type="ARBA" id="ARBA00004651"/>
    </source>
</evidence>
<dbReference type="InterPro" id="IPR000276">
    <property type="entry name" value="GPCR_Rhodpsn"/>
</dbReference>
<evidence type="ECO:0000256" key="2">
    <source>
        <dbReference type="ARBA" id="ARBA00022475"/>
    </source>
</evidence>
<feature type="transmembrane region" description="Helical" evidence="12">
    <location>
        <begin position="118"/>
        <end position="141"/>
    </location>
</feature>
<comment type="similarity">
    <text evidence="11">Belongs to the chemokine-like receptor (CMKLR) family.</text>
</comment>
<comment type="subcellular location">
    <subcellularLocation>
        <location evidence="1">Cell membrane</location>
        <topology evidence="1">Multi-pass membrane protein</topology>
    </subcellularLocation>
</comment>
<dbReference type="GO" id="GO:0007204">
    <property type="term" value="P:positive regulation of cytosolic calcium ion concentration"/>
    <property type="evidence" value="ECO:0007669"/>
    <property type="project" value="TreeGrafter"/>
</dbReference>
<keyword evidence="8" id="KW-1015">Disulfide bond</keyword>
<accession>A0A8C5EZU0</accession>
<dbReference type="GO" id="GO:0006935">
    <property type="term" value="P:chemotaxis"/>
    <property type="evidence" value="ECO:0007669"/>
    <property type="project" value="InterPro"/>
</dbReference>
<reference evidence="14" key="1">
    <citation type="submission" date="2025-08" db="UniProtKB">
        <authorList>
            <consortium name="Ensembl"/>
        </authorList>
    </citation>
    <scope>IDENTIFICATION</scope>
</reference>
<dbReference type="AlphaFoldDB" id="A0A8C5EZU0"/>
<dbReference type="PRINTS" id="PR00426">
    <property type="entry name" value="C5ANPHYLTXNR"/>
</dbReference>
<evidence type="ECO:0000256" key="9">
    <source>
        <dbReference type="ARBA" id="ARBA00023170"/>
    </source>
</evidence>
<dbReference type="InterPro" id="IPR002234">
    <property type="entry name" value="Anphylx_rcpt_C3a/C5a1-2"/>
</dbReference>
<reference evidence="14" key="2">
    <citation type="submission" date="2025-09" db="UniProtKB">
        <authorList>
            <consortium name="Ensembl"/>
        </authorList>
    </citation>
    <scope>IDENTIFICATION</scope>
</reference>
<evidence type="ECO:0000313" key="14">
    <source>
        <dbReference type="Ensembl" id="ENSGEVP00005024101.1"/>
    </source>
</evidence>
<evidence type="ECO:0000313" key="15">
    <source>
        <dbReference type="Proteomes" id="UP000694390"/>
    </source>
</evidence>
<keyword evidence="4 12" id="KW-0812">Transmembrane</keyword>
<keyword evidence="7 12" id="KW-0472">Membrane</keyword>
<dbReference type="GO" id="GO:0006954">
    <property type="term" value="P:inflammatory response"/>
    <property type="evidence" value="ECO:0007669"/>
    <property type="project" value="TreeGrafter"/>
</dbReference>
<evidence type="ECO:0000256" key="8">
    <source>
        <dbReference type="ARBA" id="ARBA00023157"/>
    </source>
</evidence>
<evidence type="ECO:0000256" key="5">
    <source>
        <dbReference type="ARBA" id="ARBA00022989"/>
    </source>
</evidence>
<feature type="transmembrane region" description="Helical" evidence="12">
    <location>
        <begin position="41"/>
        <end position="61"/>
    </location>
</feature>
<sequence>LSVSGPVMEANVSSGLWLTSPGPSPAKAKPDLNAVMDLVQVVFYSVVCVGGSLGNGLVIWLTARRAGRSVNCIWFLNLAVADFIFSVSRVVPLVKNAFYRGHWPFGAFLCQATSFIKYLNMFCSVFLLAAVSLDRLAAVAFPVWSKNRRGPRLAWAAAAGAWGAAAAASLPFYLYRSLVPEGRTNSLKCSLTLGEGPKLTLYLLRLLCGFLAPFAIILACYGALAAVLRRRPATVRSRKPFKVMAAIVVTFFLCWAPYHLFLLLKLAGVKGQAMAVGLPLASSLAYLNSCANPVLYFFMGLEFRRALGRTSLAGAFRRALLEDTAYSARSHGRRKEAASSIDGLAQSSVSPNLA</sequence>
<evidence type="ECO:0000259" key="13">
    <source>
        <dbReference type="PROSITE" id="PS50262"/>
    </source>
</evidence>
<keyword evidence="3" id="KW-0597">Phosphoprotein</keyword>
<keyword evidence="9" id="KW-0675">Receptor</keyword>
<evidence type="ECO:0000256" key="12">
    <source>
        <dbReference type="SAM" id="Phobius"/>
    </source>
</evidence>
<gene>
    <name evidence="14" type="primary">LOC115640573</name>
</gene>
<feature type="transmembrane region" description="Helical" evidence="12">
    <location>
        <begin position="240"/>
        <end position="258"/>
    </location>
</feature>
<protein>
    <recommendedName>
        <fullName evidence="13">G-protein coupled receptors family 1 profile domain-containing protein</fullName>
    </recommendedName>
</protein>
<feature type="transmembrane region" description="Helical" evidence="12">
    <location>
        <begin position="153"/>
        <end position="175"/>
    </location>
</feature>
<dbReference type="GeneTree" id="ENSGT01020000230438"/>
<dbReference type="GO" id="GO:0007200">
    <property type="term" value="P:phospholipase C-activating G protein-coupled receptor signaling pathway"/>
    <property type="evidence" value="ECO:0007669"/>
    <property type="project" value="TreeGrafter"/>
</dbReference>
<dbReference type="FunFam" id="1.20.1070.10:FF:000034">
    <property type="entry name" value="G-protein coupled receptor 1"/>
    <property type="match status" value="1"/>
</dbReference>
<evidence type="ECO:0000256" key="10">
    <source>
        <dbReference type="ARBA" id="ARBA00023224"/>
    </source>
</evidence>
<evidence type="ECO:0000256" key="11">
    <source>
        <dbReference type="ARBA" id="ARBA00025736"/>
    </source>
</evidence>
<dbReference type="Ensembl" id="ENSGEVT00005025340.1">
    <property type="protein sequence ID" value="ENSGEVP00005024101.1"/>
    <property type="gene ID" value="ENSGEVG00005017110.1"/>
</dbReference>
<evidence type="ECO:0000256" key="7">
    <source>
        <dbReference type="ARBA" id="ARBA00023136"/>
    </source>
</evidence>
<dbReference type="GO" id="GO:0004875">
    <property type="term" value="F:complement receptor activity"/>
    <property type="evidence" value="ECO:0007669"/>
    <property type="project" value="InterPro"/>
</dbReference>
<dbReference type="Proteomes" id="UP000694390">
    <property type="component" value="Unassembled WGS sequence"/>
</dbReference>
<evidence type="ECO:0000256" key="3">
    <source>
        <dbReference type="ARBA" id="ARBA00022553"/>
    </source>
</evidence>
<dbReference type="InterPro" id="IPR017452">
    <property type="entry name" value="GPCR_Rhodpsn_7TM"/>
</dbReference>
<dbReference type="OrthoDB" id="6088892at2759"/>
<keyword evidence="10" id="KW-0807">Transducer</keyword>
<dbReference type="PANTHER" id="PTHR24225:SF48">
    <property type="entry name" value="C3A ANAPHYLATOXIN CHEMOTACTIC RECEPTOR-RELATED"/>
    <property type="match status" value="1"/>
</dbReference>